<feature type="region of interest" description="Disordered" evidence="2">
    <location>
        <begin position="486"/>
        <end position="622"/>
    </location>
</feature>
<feature type="coiled-coil region" evidence="1">
    <location>
        <begin position="212"/>
        <end position="351"/>
    </location>
</feature>
<feature type="compositionally biased region" description="Polar residues" evidence="2">
    <location>
        <begin position="642"/>
        <end position="652"/>
    </location>
</feature>
<comment type="caution">
    <text evidence="3">The sequence shown here is derived from an EMBL/GenBank/DDBJ whole genome shotgun (WGS) entry which is preliminary data.</text>
</comment>
<keyword evidence="4" id="KW-1185">Reference proteome</keyword>
<feature type="region of interest" description="Disordered" evidence="2">
    <location>
        <begin position="638"/>
        <end position="670"/>
    </location>
</feature>
<feature type="compositionally biased region" description="Basic and acidic residues" evidence="2">
    <location>
        <begin position="527"/>
        <end position="538"/>
    </location>
</feature>
<accession>A0A8K0CXY9</accession>
<feature type="coiled-coil region" evidence="1">
    <location>
        <begin position="14"/>
        <end position="72"/>
    </location>
</feature>
<gene>
    <name evidence="3" type="ORF">ILUMI_10430</name>
</gene>
<dbReference type="Gene3D" id="1.10.287.1490">
    <property type="match status" value="1"/>
</dbReference>
<evidence type="ECO:0008006" key="5">
    <source>
        <dbReference type="Google" id="ProtNLM"/>
    </source>
</evidence>
<dbReference type="Proteomes" id="UP000801492">
    <property type="component" value="Unassembled WGS sequence"/>
</dbReference>
<sequence length="680" mass="77657">FKIFSIFQTKDVSLDQYIAKCEKQEREISQLHKDNANSLAQIEKLQEYEQKAQELLSQAAVYTETIATLQKDLVSEKVTNEKFKTSLEKLGLNLDILDNDINIVVEKMLNNPELVKNITSILQLEESTDSDMKCKKCLGLVKPEEDDVYKQAEQVVSSISAEWNQQCEKLIVEVNNLQQINESLHTENAKMQVDIATLTSQVNSLSTQQTALQLANSQLVAEKEEMAKQQKIQSTQHDTLLHDQGTLRKLHEQLNAEYEELKKEQDQIKKTNRDLRSEIRTLKDTNTSLEKKISSLELEKDALKNESKSLTNLRAEHSKLKDDFRNLFTASERLKTEYRSLQEEYRNLRAESGKLRLGNTEMQGELSSRSDLVAGLQLDNAKLQQKCDMLLEMNHSLDTDRRALMDHVAQLLSQYHSLLTHSLEDKQHYHLEEKQFTDKLNNLCRQKEKLEEKIMEHYRKLDNASAKKKSFGSTLVRRMRKAGSDIINKVPSRNRRSWHEETRLTQSQCTLGAGSGESAGNDSDNSLEERNHHNEQPFKRASGSLHGHKPRDEIALRRSHRDVTSHRNSLASDQVYSPREKGSALSLGAIGTRRTVYLSDDDPPPTTTTKTQSTPTSTASNATPLLVYNRISTVINELPRNPTAQPVNANEESNTRDAPTERKKNENSKDNAIWYEYGCV</sequence>
<protein>
    <recommendedName>
        <fullName evidence="5">Girdin</fullName>
    </recommendedName>
</protein>
<evidence type="ECO:0000313" key="4">
    <source>
        <dbReference type="Proteomes" id="UP000801492"/>
    </source>
</evidence>
<feature type="compositionally biased region" description="Basic and acidic residues" evidence="2">
    <location>
        <begin position="653"/>
        <end position="669"/>
    </location>
</feature>
<feature type="compositionally biased region" description="Basic and acidic residues" evidence="2">
    <location>
        <begin position="550"/>
        <end position="565"/>
    </location>
</feature>
<reference evidence="3" key="1">
    <citation type="submission" date="2019-08" db="EMBL/GenBank/DDBJ databases">
        <title>The genome of the North American firefly Photinus pyralis.</title>
        <authorList>
            <consortium name="Photinus pyralis genome working group"/>
            <person name="Fallon T.R."/>
            <person name="Sander Lower S.E."/>
            <person name="Weng J.-K."/>
        </authorList>
    </citation>
    <scope>NUCLEOTIDE SEQUENCE</scope>
    <source>
        <strain evidence="3">TRF0915ILg1</strain>
        <tissue evidence="3">Whole body</tissue>
    </source>
</reference>
<dbReference type="GO" id="GO:0005737">
    <property type="term" value="C:cytoplasm"/>
    <property type="evidence" value="ECO:0007669"/>
    <property type="project" value="TreeGrafter"/>
</dbReference>
<dbReference type="AlphaFoldDB" id="A0A8K0CXY9"/>
<feature type="coiled-coil region" evidence="1">
    <location>
        <begin position="433"/>
        <end position="467"/>
    </location>
</feature>
<dbReference type="GO" id="GO:0030705">
    <property type="term" value="P:cytoskeleton-dependent intracellular transport"/>
    <property type="evidence" value="ECO:0007669"/>
    <property type="project" value="TreeGrafter"/>
</dbReference>
<evidence type="ECO:0000313" key="3">
    <source>
        <dbReference type="EMBL" id="KAF2895745.1"/>
    </source>
</evidence>
<dbReference type="GO" id="GO:0051959">
    <property type="term" value="F:dynein light intermediate chain binding"/>
    <property type="evidence" value="ECO:0007669"/>
    <property type="project" value="TreeGrafter"/>
</dbReference>
<organism evidence="3 4">
    <name type="scientific">Ignelater luminosus</name>
    <name type="common">Cucubano</name>
    <name type="synonym">Pyrophorus luminosus</name>
    <dbReference type="NCBI Taxonomy" id="2038154"/>
    <lineage>
        <taxon>Eukaryota</taxon>
        <taxon>Metazoa</taxon>
        <taxon>Ecdysozoa</taxon>
        <taxon>Arthropoda</taxon>
        <taxon>Hexapoda</taxon>
        <taxon>Insecta</taxon>
        <taxon>Pterygota</taxon>
        <taxon>Neoptera</taxon>
        <taxon>Endopterygota</taxon>
        <taxon>Coleoptera</taxon>
        <taxon>Polyphaga</taxon>
        <taxon>Elateriformia</taxon>
        <taxon>Elateroidea</taxon>
        <taxon>Elateridae</taxon>
        <taxon>Agrypninae</taxon>
        <taxon>Pyrophorini</taxon>
        <taxon>Ignelater</taxon>
    </lineage>
</organism>
<keyword evidence="1" id="KW-0175">Coiled coil</keyword>
<dbReference type="EMBL" id="VTPC01005709">
    <property type="protein sequence ID" value="KAF2895745.1"/>
    <property type="molecule type" value="Genomic_DNA"/>
</dbReference>
<dbReference type="GO" id="GO:0031122">
    <property type="term" value="P:cytoplasmic microtubule organization"/>
    <property type="evidence" value="ECO:0007669"/>
    <property type="project" value="TreeGrafter"/>
</dbReference>
<feature type="coiled-coil region" evidence="1">
    <location>
        <begin position="160"/>
        <end position="187"/>
    </location>
</feature>
<evidence type="ECO:0000256" key="1">
    <source>
        <dbReference type="SAM" id="Coils"/>
    </source>
</evidence>
<feature type="compositionally biased region" description="Polar residues" evidence="2">
    <location>
        <begin position="566"/>
        <end position="575"/>
    </location>
</feature>
<dbReference type="OrthoDB" id="10254988at2759"/>
<proteinExistence type="predicted"/>
<dbReference type="GO" id="GO:0008017">
    <property type="term" value="F:microtubule binding"/>
    <property type="evidence" value="ECO:0007669"/>
    <property type="project" value="TreeGrafter"/>
</dbReference>
<evidence type="ECO:0000256" key="2">
    <source>
        <dbReference type="SAM" id="MobiDB-lite"/>
    </source>
</evidence>
<name>A0A8K0CXY9_IGNLU</name>
<feature type="compositionally biased region" description="Low complexity" evidence="2">
    <location>
        <begin position="607"/>
        <end position="622"/>
    </location>
</feature>
<feature type="non-terminal residue" evidence="3">
    <location>
        <position position="1"/>
    </location>
</feature>
<dbReference type="GO" id="GO:0005813">
    <property type="term" value="C:centrosome"/>
    <property type="evidence" value="ECO:0007669"/>
    <property type="project" value="TreeGrafter"/>
</dbReference>
<dbReference type="PANTHER" id="PTHR18947:SF28">
    <property type="entry name" value="GIRDIN, ISOFORM A"/>
    <property type="match status" value="1"/>
</dbReference>
<dbReference type="PANTHER" id="PTHR18947">
    <property type="entry name" value="HOOK PROTEINS"/>
    <property type="match status" value="1"/>
</dbReference>